<dbReference type="InterPro" id="IPR050365">
    <property type="entry name" value="TIM50"/>
</dbReference>
<feature type="region of interest" description="Disordered" evidence="2">
    <location>
        <begin position="1"/>
        <end position="38"/>
    </location>
</feature>
<comment type="subunit">
    <text evidence="1">Component of the TIM23 complex.</text>
</comment>
<keyword evidence="1" id="KW-0813">Transport</keyword>
<proteinExistence type="inferred from homology"/>
<dbReference type="Proteomes" id="UP001054902">
    <property type="component" value="Unassembled WGS sequence"/>
</dbReference>
<reference evidence="4 5" key="1">
    <citation type="journal article" date="2021" name="Sci. Rep.">
        <title>The genome of the diatom Chaetoceros tenuissimus carries an ancient integrated fragment of an extant virus.</title>
        <authorList>
            <person name="Hongo Y."/>
            <person name="Kimura K."/>
            <person name="Takaki Y."/>
            <person name="Yoshida Y."/>
            <person name="Baba S."/>
            <person name="Kobayashi G."/>
            <person name="Nagasaki K."/>
            <person name="Hano T."/>
            <person name="Tomaru Y."/>
        </authorList>
    </citation>
    <scope>NUCLEOTIDE SEQUENCE [LARGE SCALE GENOMIC DNA]</scope>
    <source>
        <strain evidence="4 5">NIES-3715</strain>
    </source>
</reference>
<dbReference type="InterPro" id="IPR004274">
    <property type="entry name" value="FCP1_dom"/>
</dbReference>
<gene>
    <name evidence="4" type="ORF">CTEN210_00219</name>
</gene>
<evidence type="ECO:0000313" key="4">
    <source>
        <dbReference type="EMBL" id="GFH43746.1"/>
    </source>
</evidence>
<dbReference type="GO" id="GO:0015031">
    <property type="term" value="P:protein transport"/>
    <property type="evidence" value="ECO:0007669"/>
    <property type="project" value="UniProtKB-KW"/>
</dbReference>
<comment type="subcellular location">
    <subcellularLocation>
        <location evidence="1">Mitochondrion inner membrane</location>
        <topology evidence="1">Single-pass membrane protein</topology>
    </subcellularLocation>
</comment>
<dbReference type="PROSITE" id="PS50969">
    <property type="entry name" value="FCP1"/>
    <property type="match status" value="1"/>
</dbReference>
<keyword evidence="1" id="KW-0809">Transit peptide</keyword>
<dbReference type="InterPro" id="IPR023214">
    <property type="entry name" value="HAD_sf"/>
</dbReference>
<dbReference type="InterPro" id="IPR036412">
    <property type="entry name" value="HAD-like_sf"/>
</dbReference>
<dbReference type="PANTHER" id="PTHR12210">
    <property type="entry name" value="DULLARD PROTEIN PHOSPHATASE"/>
    <property type="match status" value="1"/>
</dbReference>
<feature type="region of interest" description="Disordered" evidence="2">
    <location>
        <begin position="78"/>
        <end position="101"/>
    </location>
</feature>
<keyword evidence="1" id="KW-0653">Protein transport</keyword>
<evidence type="ECO:0000313" key="5">
    <source>
        <dbReference type="Proteomes" id="UP001054902"/>
    </source>
</evidence>
<evidence type="ECO:0000256" key="1">
    <source>
        <dbReference type="RuleBase" id="RU365079"/>
    </source>
</evidence>
<feature type="compositionally biased region" description="Polar residues" evidence="2">
    <location>
        <begin position="24"/>
        <end position="38"/>
    </location>
</feature>
<dbReference type="SUPFAM" id="SSF56784">
    <property type="entry name" value="HAD-like"/>
    <property type="match status" value="1"/>
</dbReference>
<accession>A0AAD3CFB5</accession>
<keyword evidence="1" id="KW-0496">Mitochondrion</keyword>
<feature type="domain" description="FCP1 homology" evidence="3">
    <location>
        <begin position="149"/>
        <end position="345"/>
    </location>
</feature>
<dbReference type="EMBL" id="BLLK01000016">
    <property type="protein sequence ID" value="GFH43746.1"/>
    <property type="molecule type" value="Genomic_DNA"/>
</dbReference>
<sequence>MGKKRKSLLGGEKEEKRTKANEKSPASQSSDNTSGGNTVAINTIAQQNPKLAKPCLFLQSAISLGDTSNAFVVLATKKSDQSTTGNATNNTDLNSLSRTKKKKAKHRATVLTTCYLPQADNLNELLISPKDGLGQMQLPEVERMYEKIEIYVKPLLILDVNGILCHRVRDRIIPSSLQSFFDNQNLDVPANLIKEIYRKPIGRVACTDIIARTDISTFLEYLHEHFTLAVWSSAKRKTVRTLVQMLFPSKIEKELLFLWGQDKCNVEKDEEHKNMSEKVFMKPLSKVWHNFPLWNISNTLIMDDSPDKCEQFKDNAIHPSPLKGYCTETIGHVLGNTDYSRIDSKGEEHTSALDRNLLSDEYNQQKQMEFFEDVTSSWKESSNRDNMIFLPSLLKAASSKLLL</sequence>
<organism evidence="4 5">
    <name type="scientific">Chaetoceros tenuissimus</name>
    <dbReference type="NCBI Taxonomy" id="426638"/>
    <lineage>
        <taxon>Eukaryota</taxon>
        <taxon>Sar</taxon>
        <taxon>Stramenopiles</taxon>
        <taxon>Ochrophyta</taxon>
        <taxon>Bacillariophyta</taxon>
        <taxon>Coscinodiscophyceae</taxon>
        <taxon>Chaetocerotophycidae</taxon>
        <taxon>Chaetocerotales</taxon>
        <taxon>Chaetocerotaceae</taxon>
        <taxon>Chaetoceros</taxon>
    </lineage>
</organism>
<keyword evidence="5" id="KW-1185">Reference proteome</keyword>
<comment type="caution">
    <text evidence="4">The sequence shown here is derived from an EMBL/GenBank/DDBJ whole genome shotgun (WGS) entry which is preliminary data.</text>
</comment>
<comment type="similarity">
    <text evidence="1">Belongs to the TIM50 family.</text>
</comment>
<comment type="function">
    <text evidence="1">Essential component of the TIM23 complex, a complex that mediates the translocation of transit peptide-containing proteins across the mitochondrial inner membrane.</text>
</comment>
<dbReference type="AlphaFoldDB" id="A0AAD3CFB5"/>
<protein>
    <recommendedName>
        <fullName evidence="1">Mitochondrial import inner membrane translocase subunit TIM50</fullName>
    </recommendedName>
</protein>
<keyword evidence="1" id="KW-0811">Translocation</keyword>
<feature type="compositionally biased region" description="Basic and acidic residues" evidence="2">
    <location>
        <begin position="11"/>
        <end position="22"/>
    </location>
</feature>
<name>A0AAD3CFB5_9STRA</name>
<dbReference type="Pfam" id="PF03031">
    <property type="entry name" value="NIF"/>
    <property type="match status" value="1"/>
</dbReference>
<evidence type="ECO:0000256" key="2">
    <source>
        <dbReference type="SAM" id="MobiDB-lite"/>
    </source>
</evidence>
<dbReference type="Gene3D" id="3.40.50.1000">
    <property type="entry name" value="HAD superfamily/HAD-like"/>
    <property type="match status" value="1"/>
</dbReference>
<dbReference type="SMART" id="SM00577">
    <property type="entry name" value="CPDc"/>
    <property type="match status" value="1"/>
</dbReference>
<dbReference type="GO" id="GO:0005744">
    <property type="term" value="C:TIM23 mitochondrial import inner membrane translocase complex"/>
    <property type="evidence" value="ECO:0007669"/>
    <property type="project" value="UniProtKB-UniRule"/>
</dbReference>
<feature type="compositionally biased region" description="Polar residues" evidence="2">
    <location>
        <begin position="81"/>
        <end position="97"/>
    </location>
</feature>
<evidence type="ECO:0000259" key="3">
    <source>
        <dbReference type="PROSITE" id="PS50969"/>
    </source>
</evidence>